<evidence type="ECO:0000313" key="3">
    <source>
        <dbReference type="Proteomes" id="UP000177263"/>
    </source>
</evidence>
<gene>
    <name evidence="2" type="ORF">A2801_00795</name>
</gene>
<reference evidence="2 3" key="1">
    <citation type="journal article" date="2016" name="Nat. Commun.">
        <title>Thousands of microbial genomes shed light on interconnected biogeochemical processes in an aquifer system.</title>
        <authorList>
            <person name="Anantharaman K."/>
            <person name="Brown C.T."/>
            <person name="Hug L.A."/>
            <person name="Sharon I."/>
            <person name="Castelle C.J."/>
            <person name="Probst A.J."/>
            <person name="Thomas B.C."/>
            <person name="Singh A."/>
            <person name="Wilkins M.J."/>
            <person name="Karaoz U."/>
            <person name="Brodie E.L."/>
            <person name="Williams K.H."/>
            <person name="Hubbard S.S."/>
            <person name="Banfield J.F."/>
        </authorList>
    </citation>
    <scope>NUCLEOTIDE SEQUENCE [LARGE SCALE GENOMIC DNA]</scope>
</reference>
<organism evidence="2 3">
    <name type="scientific">Candidatus Woesebacteria bacterium RIFCSPHIGHO2_01_FULL_41_10</name>
    <dbReference type="NCBI Taxonomy" id="1802500"/>
    <lineage>
        <taxon>Bacteria</taxon>
        <taxon>Candidatus Woeseibacteriota</taxon>
    </lineage>
</organism>
<keyword evidence="1" id="KW-0472">Membrane</keyword>
<protein>
    <submittedName>
        <fullName evidence="2">Uncharacterized protein</fullName>
    </submittedName>
</protein>
<dbReference type="Proteomes" id="UP000177263">
    <property type="component" value="Unassembled WGS sequence"/>
</dbReference>
<accession>A0A1F7YPA2</accession>
<comment type="caution">
    <text evidence="2">The sequence shown here is derived from an EMBL/GenBank/DDBJ whole genome shotgun (WGS) entry which is preliminary data.</text>
</comment>
<dbReference type="EMBL" id="MGGM01000017">
    <property type="protein sequence ID" value="OGM29166.1"/>
    <property type="molecule type" value="Genomic_DNA"/>
</dbReference>
<feature type="transmembrane region" description="Helical" evidence="1">
    <location>
        <begin position="64"/>
        <end position="86"/>
    </location>
</feature>
<sequence length="163" mass="19305">MEHLKKPEQPPHHEYQEQLGRRLINRRRWRDRIFGLVGGLFFMWFLHANLSFLEYKVGVGCGYWPFWTGASAFFLLIYILFIRNLVRAINEYHRYANQHWHGMGKTIEAYSVIIESLIISLIIFITMSGFLLFGVRCILGYREPLLLDTFIVSSTPTPLPYYK</sequence>
<name>A0A1F7YPA2_9BACT</name>
<dbReference type="AlphaFoldDB" id="A0A1F7YPA2"/>
<proteinExistence type="predicted"/>
<feature type="transmembrane region" description="Helical" evidence="1">
    <location>
        <begin position="107"/>
        <end position="133"/>
    </location>
</feature>
<feature type="transmembrane region" description="Helical" evidence="1">
    <location>
        <begin position="33"/>
        <end position="52"/>
    </location>
</feature>
<evidence type="ECO:0000256" key="1">
    <source>
        <dbReference type="SAM" id="Phobius"/>
    </source>
</evidence>
<keyword evidence="1" id="KW-0812">Transmembrane</keyword>
<evidence type="ECO:0000313" key="2">
    <source>
        <dbReference type="EMBL" id="OGM29166.1"/>
    </source>
</evidence>
<keyword evidence="1" id="KW-1133">Transmembrane helix</keyword>